<dbReference type="InParanoid" id="A0A0H2S5J9"/>
<dbReference type="OrthoDB" id="2953893at2759"/>
<sequence length="345" mass="37369">MSGVISNTAPLSGPLLLGYLFNWGLFGVLSVQVYYYHLAFSRDHRWTKITVAGVYILELAQTILVTHDAFDTYAIHFGDISALDNVGLLPLSVPIFSGLVSCVVQLHYGNMLRVLSGSRLLGLAVASLSILQCIAAIVMGAQIFHINELSALSMKFSPSPTVWLVGSAACDLIIAFGMTFILLRKDTKLPATHALITKLVRIIVETGCLTAVTATVQLILSICIRDKPYFLCLALALAKVYSNSLLAILNSRIRIEGVHPGSVAQMGPGSGISFAGQNTIERRLELPYASNGTMGRIVDNTVPHIVDVRVCRCRETWPVSDDKDMIPMSDMNSVNLDSESISSKA</sequence>
<feature type="transmembrane region" description="Helical" evidence="1">
    <location>
        <begin position="16"/>
        <end position="37"/>
    </location>
</feature>
<evidence type="ECO:0000256" key="1">
    <source>
        <dbReference type="SAM" id="Phobius"/>
    </source>
</evidence>
<proteinExistence type="predicted"/>
<keyword evidence="1" id="KW-0472">Membrane</keyword>
<gene>
    <name evidence="3" type="ORF">SCHPADRAFT_905326</name>
</gene>
<dbReference type="PANTHER" id="PTHR40465">
    <property type="entry name" value="CHROMOSOME 1, WHOLE GENOME SHOTGUN SEQUENCE"/>
    <property type="match status" value="1"/>
</dbReference>
<dbReference type="Proteomes" id="UP000053477">
    <property type="component" value="Unassembled WGS sequence"/>
</dbReference>
<evidence type="ECO:0000259" key="2">
    <source>
        <dbReference type="Pfam" id="PF20152"/>
    </source>
</evidence>
<feature type="transmembrane region" description="Helical" evidence="1">
    <location>
        <begin position="87"/>
        <end position="108"/>
    </location>
</feature>
<feature type="domain" description="DUF6534" evidence="2">
    <location>
        <begin position="167"/>
        <end position="252"/>
    </location>
</feature>
<dbReference type="EMBL" id="KQ085982">
    <property type="protein sequence ID" value="KLO12211.1"/>
    <property type="molecule type" value="Genomic_DNA"/>
</dbReference>
<organism evidence="3 4">
    <name type="scientific">Schizopora paradoxa</name>
    <dbReference type="NCBI Taxonomy" id="27342"/>
    <lineage>
        <taxon>Eukaryota</taxon>
        <taxon>Fungi</taxon>
        <taxon>Dikarya</taxon>
        <taxon>Basidiomycota</taxon>
        <taxon>Agaricomycotina</taxon>
        <taxon>Agaricomycetes</taxon>
        <taxon>Hymenochaetales</taxon>
        <taxon>Schizoporaceae</taxon>
        <taxon>Schizopora</taxon>
    </lineage>
</organism>
<reference evidence="3 4" key="1">
    <citation type="submission" date="2015-04" db="EMBL/GenBank/DDBJ databases">
        <title>Complete genome sequence of Schizopora paradoxa KUC8140, a cosmopolitan wood degrader in East Asia.</title>
        <authorList>
            <consortium name="DOE Joint Genome Institute"/>
            <person name="Min B."/>
            <person name="Park H."/>
            <person name="Jang Y."/>
            <person name="Kim J.-J."/>
            <person name="Kim K.H."/>
            <person name="Pangilinan J."/>
            <person name="Lipzen A."/>
            <person name="Riley R."/>
            <person name="Grigoriev I.V."/>
            <person name="Spatafora J.W."/>
            <person name="Choi I.-G."/>
        </authorList>
    </citation>
    <scope>NUCLEOTIDE SEQUENCE [LARGE SCALE GENOMIC DNA]</scope>
    <source>
        <strain evidence="3 4">KUC8140</strain>
    </source>
</reference>
<feature type="transmembrane region" description="Helical" evidence="1">
    <location>
        <begin position="120"/>
        <end position="141"/>
    </location>
</feature>
<keyword evidence="1" id="KW-0812">Transmembrane</keyword>
<keyword evidence="1" id="KW-1133">Transmembrane helix</keyword>
<dbReference type="PANTHER" id="PTHR40465:SF1">
    <property type="entry name" value="DUF6534 DOMAIN-CONTAINING PROTEIN"/>
    <property type="match status" value="1"/>
</dbReference>
<feature type="transmembrane region" description="Helical" evidence="1">
    <location>
        <begin position="161"/>
        <end position="182"/>
    </location>
</feature>
<keyword evidence="4" id="KW-1185">Reference proteome</keyword>
<protein>
    <recommendedName>
        <fullName evidence="2">DUF6534 domain-containing protein</fullName>
    </recommendedName>
</protein>
<accession>A0A0H2S5J9</accession>
<dbReference type="InterPro" id="IPR045339">
    <property type="entry name" value="DUF6534"/>
</dbReference>
<dbReference type="AlphaFoldDB" id="A0A0H2S5J9"/>
<feature type="transmembrane region" description="Helical" evidence="1">
    <location>
        <begin position="49"/>
        <end position="67"/>
    </location>
</feature>
<evidence type="ECO:0000313" key="4">
    <source>
        <dbReference type="Proteomes" id="UP000053477"/>
    </source>
</evidence>
<dbReference type="Pfam" id="PF20152">
    <property type="entry name" value="DUF6534"/>
    <property type="match status" value="1"/>
</dbReference>
<feature type="transmembrane region" description="Helical" evidence="1">
    <location>
        <begin position="202"/>
        <end position="222"/>
    </location>
</feature>
<name>A0A0H2S5J9_9AGAM</name>
<evidence type="ECO:0000313" key="3">
    <source>
        <dbReference type="EMBL" id="KLO12211.1"/>
    </source>
</evidence>